<feature type="transmembrane region" description="Helical" evidence="10">
    <location>
        <begin position="248"/>
        <end position="272"/>
    </location>
</feature>
<keyword evidence="5 10" id="KW-0812">Transmembrane</keyword>
<dbReference type="PANTHER" id="PTHR13038:SF10">
    <property type="entry name" value="AUTOPHAGY-RELATED PROTEIN 9"/>
    <property type="match status" value="1"/>
</dbReference>
<accession>A0A6S7GRB6</accession>
<feature type="transmembrane region" description="Helical" evidence="10">
    <location>
        <begin position="89"/>
        <end position="113"/>
    </location>
</feature>
<dbReference type="GO" id="GO:0034045">
    <property type="term" value="C:phagophore assembly site membrane"/>
    <property type="evidence" value="ECO:0007669"/>
    <property type="project" value="UniProtKB-SubCell"/>
</dbReference>
<dbReference type="InterPro" id="IPR007241">
    <property type="entry name" value="Autophagy-rel_prot_9"/>
</dbReference>
<keyword evidence="9 10" id="KW-0472">Membrane</keyword>
<evidence type="ECO:0000313" key="13">
    <source>
        <dbReference type="Proteomes" id="UP001152795"/>
    </source>
</evidence>
<sequence length="665" mass="76589">MGKLGYRHRKHLCVTLHFIYTYSLDTAVKQNGFVCILLKECFELAQYVFIVLFTTFLIFCVDYDKLFRDKDPVIIDCINFYNVRHANGVMVVFLLIASLFWAVRVAKVFLYFFQLLEIKSFYRDALHITEDKLANMQWKDVQQKLIDVQKEHQMCVHKAELTELDIYHRILRWKNYLIAMQNKGVLSCVYSFPIIGKRAFLTEGMKYNLKLILFWGPDAPFQDSWKLKPEYKSSSKRQELADKLARRILWLGVLNFALLPFIFAWQVLYSFFSYAEMIKRSPGTFGARHWSHYGRLFLRHFNELDHEFQIRLNKAYEPAVQYTNIFTSPFLAIISKNIAFVAGSFFAVLTCLSIYDQDVFRAEHMLTTIASLGLIIRICYAFIPGENLIWCPEQLLRQVLIHIHYIPDEWKTKAHTNEVFQEFQQLFEYKAVFVLQELVSALVTPFLLCFSIRYKALDIVDFFRNFTVEVVGVGDVCSFAQMDVRKHGNPEWMSHGLTAASQYEQAENGKTELSLLQFSIKNPQWKPPQSQAQFMSTIKENAAKDSYPSLQTSFTGAQNETMLASRLQSTGLPSLAPVAPLPQMSQSLLSTSHSTIDHTGVEERLRMEEEMNSSMLYMHELHDRAESAGQATTSDAQVPGTTSSSGDVQGTTSGQSQSSSQDHQV</sequence>
<dbReference type="Pfam" id="PF04109">
    <property type="entry name" value="ATG9"/>
    <property type="match status" value="1"/>
</dbReference>
<feature type="transmembrane region" description="Helical" evidence="10">
    <location>
        <begin position="44"/>
        <end position="61"/>
    </location>
</feature>
<feature type="compositionally biased region" description="Low complexity" evidence="11">
    <location>
        <begin position="640"/>
        <end position="665"/>
    </location>
</feature>
<dbReference type="EMBL" id="CACRXK020002057">
    <property type="protein sequence ID" value="CAB3992462.1"/>
    <property type="molecule type" value="Genomic_DNA"/>
</dbReference>
<evidence type="ECO:0000256" key="11">
    <source>
        <dbReference type="SAM" id="MobiDB-lite"/>
    </source>
</evidence>
<comment type="subcellular location">
    <subcellularLocation>
        <location evidence="1 10">Preautophagosomal structure membrane</location>
        <topology evidence="1 10">Multi-pass membrane protein</topology>
    </subcellularLocation>
</comment>
<dbReference type="Proteomes" id="UP001152795">
    <property type="component" value="Unassembled WGS sequence"/>
</dbReference>
<dbReference type="GO" id="GO:0006869">
    <property type="term" value="P:lipid transport"/>
    <property type="evidence" value="ECO:0007669"/>
    <property type="project" value="UniProtKB-KW"/>
</dbReference>
<comment type="function">
    <text evidence="10">Phospholipid scramblase involved in autophagy. Cycles between the preautophagosomal structure/phagophore assembly site (PAS) and the cytoplasmic vesicle pool and supplies membrane for the growing autophagosome. Lipid scramblase activity plays a key role in preautophagosomal structure/phagophore assembly by distributing the phospholipids that arrive through ATG2 from the cytoplasmic to the luminal leaflet of the bilayer, thereby driving autophagosomal membrane expansion.</text>
</comment>
<evidence type="ECO:0000256" key="5">
    <source>
        <dbReference type="ARBA" id="ARBA00022692"/>
    </source>
</evidence>
<dbReference type="GO" id="GO:0034497">
    <property type="term" value="P:protein localization to phagophore assembly site"/>
    <property type="evidence" value="ECO:0007669"/>
    <property type="project" value="TreeGrafter"/>
</dbReference>
<evidence type="ECO:0000256" key="10">
    <source>
        <dbReference type="RuleBase" id="RU364027"/>
    </source>
</evidence>
<evidence type="ECO:0000256" key="3">
    <source>
        <dbReference type="ARBA" id="ARBA00018074"/>
    </source>
</evidence>
<dbReference type="GO" id="GO:0061709">
    <property type="term" value="P:reticulophagy"/>
    <property type="evidence" value="ECO:0007669"/>
    <property type="project" value="TreeGrafter"/>
</dbReference>
<dbReference type="PANTHER" id="PTHR13038">
    <property type="entry name" value="APG9 AUTOPHAGY 9"/>
    <property type="match status" value="1"/>
</dbReference>
<reference evidence="12" key="1">
    <citation type="submission" date="2020-04" db="EMBL/GenBank/DDBJ databases">
        <authorList>
            <person name="Alioto T."/>
            <person name="Alioto T."/>
            <person name="Gomez Garrido J."/>
        </authorList>
    </citation>
    <scope>NUCLEOTIDE SEQUENCE</scope>
    <source>
        <strain evidence="12">A484AB</strain>
    </source>
</reference>
<dbReference type="GO" id="GO:0000422">
    <property type="term" value="P:autophagy of mitochondrion"/>
    <property type="evidence" value="ECO:0007669"/>
    <property type="project" value="TreeGrafter"/>
</dbReference>
<gene>
    <name evidence="12" type="ORF">PACLA_8A015304</name>
</gene>
<keyword evidence="13" id="KW-1185">Reference proteome</keyword>
<keyword evidence="6 10" id="KW-1133">Transmembrane helix</keyword>
<evidence type="ECO:0000256" key="2">
    <source>
        <dbReference type="ARBA" id="ARBA00006185"/>
    </source>
</evidence>
<proteinExistence type="inferred from homology"/>
<comment type="caution">
    <text evidence="12">The sequence shown here is derived from an EMBL/GenBank/DDBJ whole genome shotgun (WGS) entry which is preliminary data.</text>
</comment>
<keyword evidence="7 10" id="KW-0072">Autophagy</keyword>
<organism evidence="12 13">
    <name type="scientific">Paramuricea clavata</name>
    <name type="common">Red gorgonian</name>
    <name type="synonym">Violescent sea-whip</name>
    <dbReference type="NCBI Taxonomy" id="317549"/>
    <lineage>
        <taxon>Eukaryota</taxon>
        <taxon>Metazoa</taxon>
        <taxon>Cnidaria</taxon>
        <taxon>Anthozoa</taxon>
        <taxon>Octocorallia</taxon>
        <taxon>Malacalcyonacea</taxon>
        <taxon>Plexauridae</taxon>
        <taxon>Paramuricea</taxon>
    </lineage>
</organism>
<evidence type="ECO:0000256" key="8">
    <source>
        <dbReference type="ARBA" id="ARBA00023055"/>
    </source>
</evidence>
<evidence type="ECO:0000256" key="1">
    <source>
        <dbReference type="ARBA" id="ARBA00004511"/>
    </source>
</evidence>
<feature type="transmembrane region" description="Helical" evidence="10">
    <location>
        <begin position="364"/>
        <end position="383"/>
    </location>
</feature>
<dbReference type="OrthoDB" id="2020634at2759"/>
<keyword evidence="8 10" id="KW-0445">Lipid transport</keyword>
<protein>
    <recommendedName>
        <fullName evidence="3 10">Autophagy-related protein 9</fullName>
    </recommendedName>
</protein>
<evidence type="ECO:0000256" key="4">
    <source>
        <dbReference type="ARBA" id="ARBA00022448"/>
    </source>
</evidence>
<feature type="transmembrane region" description="Helical" evidence="10">
    <location>
        <begin position="330"/>
        <end position="352"/>
    </location>
</feature>
<dbReference type="GO" id="GO:0005776">
    <property type="term" value="C:autophagosome"/>
    <property type="evidence" value="ECO:0007669"/>
    <property type="project" value="TreeGrafter"/>
</dbReference>
<evidence type="ECO:0000256" key="9">
    <source>
        <dbReference type="ARBA" id="ARBA00023136"/>
    </source>
</evidence>
<feature type="region of interest" description="Disordered" evidence="11">
    <location>
        <begin position="623"/>
        <end position="665"/>
    </location>
</feature>
<comment type="similarity">
    <text evidence="2 10">Belongs to the ATG9 family.</text>
</comment>
<keyword evidence="4 10" id="KW-0813">Transport</keyword>
<evidence type="ECO:0000313" key="12">
    <source>
        <dbReference type="EMBL" id="CAB3992462.1"/>
    </source>
</evidence>
<evidence type="ECO:0000256" key="7">
    <source>
        <dbReference type="ARBA" id="ARBA00023006"/>
    </source>
</evidence>
<dbReference type="AlphaFoldDB" id="A0A6S7GRB6"/>
<dbReference type="GO" id="GO:0034727">
    <property type="term" value="P:piecemeal microautophagy of the nucleus"/>
    <property type="evidence" value="ECO:0007669"/>
    <property type="project" value="TreeGrafter"/>
</dbReference>
<evidence type="ECO:0000256" key="6">
    <source>
        <dbReference type="ARBA" id="ARBA00022989"/>
    </source>
</evidence>
<name>A0A6S7GRB6_PARCT</name>